<evidence type="ECO:0000256" key="7">
    <source>
        <dbReference type="ARBA" id="ARBA00023136"/>
    </source>
</evidence>
<feature type="transmembrane region" description="Helical" evidence="8">
    <location>
        <begin position="234"/>
        <end position="253"/>
    </location>
</feature>
<gene>
    <name evidence="10" type="ORF">QWY28_22915</name>
</gene>
<feature type="transmembrane region" description="Helical" evidence="8">
    <location>
        <begin position="79"/>
        <end position="105"/>
    </location>
</feature>
<dbReference type="SUPFAM" id="SSF161098">
    <property type="entry name" value="MetI-like"/>
    <property type="match status" value="1"/>
</dbReference>
<comment type="subcellular location">
    <subcellularLocation>
        <location evidence="1 8">Cell membrane</location>
        <topology evidence="1 8">Multi-pass membrane protein</topology>
    </subcellularLocation>
</comment>
<evidence type="ECO:0000313" key="10">
    <source>
        <dbReference type="EMBL" id="MDN4175830.1"/>
    </source>
</evidence>
<keyword evidence="7 8" id="KW-0472">Membrane</keyword>
<proteinExistence type="inferred from homology"/>
<sequence length="262" mass="27800">MAPALLLIAFAILYPLATSVWQSITLREEGTNAYAWVFGNSVYLKIIWRTITTGLFVAAICLAAGYPLAYLISSSGPRVAAVLMVFTILPFWTSLLVRVFAWLILFQPHGIADNALGLIGFDGVLLGTRWAPTIAMAQLLLPFMVLPLVASMRGIDKGLVRAAESLGASPFRAFRAIFLPLSMPGVVAGSLIVFIMSLGFYLAPALLGSPSSSLLAQAMFQQVGSLLNFGRGGALATLLLVVTFGVLGTALAVRRVLSGGRP</sequence>
<feature type="domain" description="ABC transmembrane type-1" evidence="9">
    <location>
        <begin position="47"/>
        <end position="250"/>
    </location>
</feature>
<keyword evidence="5 8" id="KW-0812">Transmembrane</keyword>
<dbReference type="Pfam" id="PF00528">
    <property type="entry name" value="BPD_transp_1"/>
    <property type="match status" value="1"/>
</dbReference>
<dbReference type="RefSeq" id="WP_300955239.1">
    <property type="nucleotide sequence ID" value="NZ_JAUHJQ010000028.1"/>
</dbReference>
<dbReference type="PANTHER" id="PTHR42929">
    <property type="entry name" value="INNER MEMBRANE ABC TRANSPORTER PERMEASE PROTEIN YDCU-RELATED-RELATED"/>
    <property type="match status" value="1"/>
</dbReference>
<dbReference type="Gene3D" id="1.10.3720.10">
    <property type="entry name" value="MetI-like"/>
    <property type="match status" value="1"/>
</dbReference>
<organism evidence="10 11">
    <name type="scientific">Nocardioides oceani</name>
    <dbReference type="NCBI Taxonomy" id="3058369"/>
    <lineage>
        <taxon>Bacteria</taxon>
        <taxon>Bacillati</taxon>
        <taxon>Actinomycetota</taxon>
        <taxon>Actinomycetes</taxon>
        <taxon>Propionibacteriales</taxon>
        <taxon>Nocardioidaceae</taxon>
        <taxon>Nocardioides</taxon>
    </lineage>
</organism>
<evidence type="ECO:0000313" key="11">
    <source>
        <dbReference type="Proteomes" id="UP001168620"/>
    </source>
</evidence>
<keyword evidence="6 8" id="KW-1133">Transmembrane helix</keyword>
<reference evidence="10" key="1">
    <citation type="submission" date="2023-06" db="EMBL/GenBank/DDBJ databases">
        <title>Draft genome sequence of Nocardioides sp. SOB77.</title>
        <authorList>
            <person name="Zhang G."/>
        </authorList>
    </citation>
    <scope>NUCLEOTIDE SEQUENCE</scope>
    <source>
        <strain evidence="10">SOB77</strain>
    </source>
</reference>
<evidence type="ECO:0000256" key="5">
    <source>
        <dbReference type="ARBA" id="ARBA00022692"/>
    </source>
</evidence>
<evidence type="ECO:0000256" key="6">
    <source>
        <dbReference type="ARBA" id="ARBA00022989"/>
    </source>
</evidence>
<feature type="transmembrane region" description="Helical" evidence="8">
    <location>
        <begin position="46"/>
        <end position="72"/>
    </location>
</feature>
<dbReference type="InterPro" id="IPR035906">
    <property type="entry name" value="MetI-like_sf"/>
</dbReference>
<dbReference type="InterPro" id="IPR000515">
    <property type="entry name" value="MetI-like"/>
</dbReference>
<accession>A0ABT8FMX7</accession>
<keyword evidence="4" id="KW-1003">Cell membrane</keyword>
<comment type="caution">
    <text evidence="10">The sequence shown here is derived from an EMBL/GenBank/DDBJ whole genome shotgun (WGS) entry which is preliminary data.</text>
</comment>
<dbReference type="EMBL" id="JAUHJQ010000028">
    <property type="protein sequence ID" value="MDN4175830.1"/>
    <property type="molecule type" value="Genomic_DNA"/>
</dbReference>
<dbReference type="PROSITE" id="PS50928">
    <property type="entry name" value="ABC_TM1"/>
    <property type="match status" value="1"/>
</dbReference>
<feature type="transmembrane region" description="Helical" evidence="8">
    <location>
        <begin position="134"/>
        <end position="155"/>
    </location>
</feature>
<dbReference type="Proteomes" id="UP001168620">
    <property type="component" value="Unassembled WGS sequence"/>
</dbReference>
<dbReference type="CDD" id="cd06261">
    <property type="entry name" value="TM_PBP2"/>
    <property type="match status" value="1"/>
</dbReference>
<evidence type="ECO:0000256" key="1">
    <source>
        <dbReference type="ARBA" id="ARBA00004651"/>
    </source>
</evidence>
<evidence type="ECO:0000256" key="3">
    <source>
        <dbReference type="ARBA" id="ARBA00022448"/>
    </source>
</evidence>
<keyword evidence="3 8" id="KW-0813">Transport</keyword>
<evidence type="ECO:0000256" key="4">
    <source>
        <dbReference type="ARBA" id="ARBA00022475"/>
    </source>
</evidence>
<keyword evidence="11" id="KW-1185">Reference proteome</keyword>
<evidence type="ECO:0000259" key="9">
    <source>
        <dbReference type="PROSITE" id="PS50928"/>
    </source>
</evidence>
<protein>
    <submittedName>
        <fullName evidence="10">ABC transporter permease</fullName>
    </submittedName>
</protein>
<dbReference type="PANTHER" id="PTHR42929:SF5">
    <property type="entry name" value="ABC TRANSPORTER PERMEASE PROTEIN"/>
    <property type="match status" value="1"/>
</dbReference>
<evidence type="ECO:0000256" key="2">
    <source>
        <dbReference type="ARBA" id="ARBA00007069"/>
    </source>
</evidence>
<feature type="transmembrane region" description="Helical" evidence="8">
    <location>
        <begin position="176"/>
        <end position="203"/>
    </location>
</feature>
<evidence type="ECO:0000256" key="8">
    <source>
        <dbReference type="RuleBase" id="RU363032"/>
    </source>
</evidence>
<name>A0ABT8FMX7_9ACTN</name>
<comment type="similarity">
    <text evidence="2">Belongs to the binding-protein-dependent transport system permease family. CysTW subfamily.</text>
</comment>